<feature type="domain" description="DinB-like" evidence="5">
    <location>
        <begin position="9"/>
        <end position="137"/>
    </location>
</feature>
<evidence type="ECO:0000256" key="3">
    <source>
        <dbReference type="ARBA" id="ARBA00037882"/>
    </source>
</evidence>
<evidence type="ECO:0000313" key="6">
    <source>
        <dbReference type="EMBL" id="ROO31279.1"/>
    </source>
</evidence>
<reference evidence="6 7" key="1">
    <citation type="submission" date="2013-10" db="EMBL/GenBank/DDBJ databases">
        <title>Salinisphaera japonica YTM-1 Genome Sequencing.</title>
        <authorList>
            <person name="Lai Q."/>
            <person name="Li C."/>
            <person name="Shao Z."/>
        </authorList>
    </citation>
    <scope>NUCLEOTIDE SEQUENCE [LARGE SCALE GENOMIC DNA]</scope>
    <source>
        <strain evidence="6 7">YTM-1</strain>
    </source>
</reference>
<evidence type="ECO:0000259" key="5">
    <source>
        <dbReference type="Pfam" id="PF12867"/>
    </source>
</evidence>
<sequence length="379" mass="42786">MTANPPTRLARLRERTRSVLAAYDEATLRRQAHPDLSPLLWHVGHMFFVENYWLAERVFGDTTVTDPWRTLYFPELCTKGERSARLPGPTEMRAWTQDIAAINDGYWARAEHTRHPLLDNGYLLSFVRQHYAQHLETVRMAEAQLALAASPSTSPIVARALDTRFESLAGASVTLGTDHVDAYDNEQPVQTIALAAFAIADAPVTNGQWLAFMNAGGYDDPTLWDPAGWAWRCEHGIDRPQHWQAASTGWRVNDLAGRIGTTSDDPVHGIGWYEARAFAAWAGARLPREAEWEAARRRDKLAATAQVWEWCDDAFAAYPGFSPFPYDEYSLPWFDGAHFVARGASRHTEADVIRPGFRNFYPPTHRHVFAGLRLARDTR</sequence>
<proteinExistence type="predicted"/>
<dbReference type="PANTHER" id="PTHR23150">
    <property type="entry name" value="SULFATASE MODIFYING FACTOR 1, 2"/>
    <property type="match status" value="1"/>
</dbReference>
<evidence type="ECO:0000259" key="4">
    <source>
        <dbReference type="Pfam" id="PF03781"/>
    </source>
</evidence>
<dbReference type="Gene3D" id="3.90.1580.10">
    <property type="entry name" value="paralog of FGE (formylglycine-generating enzyme)"/>
    <property type="match status" value="2"/>
</dbReference>
<accession>A0A423Q029</accession>
<dbReference type="InterPro" id="IPR034660">
    <property type="entry name" value="DinB/YfiT-like"/>
</dbReference>
<organism evidence="6 7">
    <name type="scientific">Salinisphaera japonica YTM-1</name>
    <dbReference type="NCBI Taxonomy" id="1209778"/>
    <lineage>
        <taxon>Bacteria</taxon>
        <taxon>Pseudomonadati</taxon>
        <taxon>Pseudomonadota</taxon>
        <taxon>Gammaproteobacteria</taxon>
        <taxon>Salinisphaerales</taxon>
        <taxon>Salinisphaeraceae</taxon>
        <taxon>Salinisphaera</taxon>
    </lineage>
</organism>
<feature type="domain" description="Sulfatase-modifying factor enzyme-like" evidence="4">
    <location>
        <begin position="307"/>
        <end position="376"/>
    </location>
</feature>
<dbReference type="InterPro" id="IPR005532">
    <property type="entry name" value="SUMF_dom"/>
</dbReference>
<dbReference type="OrthoDB" id="9768004at2"/>
<feature type="domain" description="Sulfatase-modifying factor enzyme-like" evidence="4">
    <location>
        <begin position="169"/>
        <end position="301"/>
    </location>
</feature>
<dbReference type="SUPFAM" id="SSF56436">
    <property type="entry name" value="C-type lectin-like"/>
    <property type="match status" value="1"/>
</dbReference>
<evidence type="ECO:0000313" key="7">
    <source>
        <dbReference type="Proteomes" id="UP000285310"/>
    </source>
</evidence>
<dbReference type="InParanoid" id="A0A423Q029"/>
<dbReference type="Gene3D" id="1.20.120.450">
    <property type="entry name" value="dinb family like domain"/>
    <property type="match status" value="1"/>
</dbReference>
<dbReference type="Pfam" id="PF03781">
    <property type="entry name" value="FGE-sulfatase"/>
    <property type="match status" value="2"/>
</dbReference>
<evidence type="ECO:0008006" key="8">
    <source>
        <dbReference type="Google" id="ProtNLM"/>
    </source>
</evidence>
<comment type="caution">
    <text evidence="6">The sequence shown here is derived from an EMBL/GenBank/DDBJ whole genome shotgun (WGS) entry which is preliminary data.</text>
</comment>
<dbReference type="SUPFAM" id="SSF109854">
    <property type="entry name" value="DinB/YfiT-like putative metalloenzymes"/>
    <property type="match status" value="1"/>
</dbReference>
<gene>
    <name evidence="6" type="ORF">SAJA_02970</name>
</gene>
<evidence type="ECO:0000256" key="1">
    <source>
        <dbReference type="ARBA" id="ARBA00023002"/>
    </source>
</evidence>
<dbReference type="InterPro" id="IPR042095">
    <property type="entry name" value="SUMF_sf"/>
</dbReference>
<comment type="pathway">
    <text evidence="3">Amino-acid biosynthesis; ergothioneine biosynthesis.</text>
</comment>
<dbReference type="Proteomes" id="UP000285310">
    <property type="component" value="Unassembled WGS sequence"/>
</dbReference>
<dbReference type="PANTHER" id="PTHR23150:SF36">
    <property type="entry name" value="HERCYNINE OXYGENASE"/>
    <property type="match status" value="1"/>
</dbReference>
<dbReference type="AlphaFoldDB" id="A0A423Q029"/>
<keyword evidence="2" id="KW-0408">Iron</keyword>
<name>A0A423Q029_9GAMM</name>
<dbReference type="InterPro" id="IPR051043">
    <property type="entry name" value="Sulfatase_Mod_Factor_Kinase"/>
</dbReference>
<dbReference type="RefSeq" id="WP_123657156.1">
    <property type="nucleotide sequence ID" value="NZ_AYKG01000006.1"/>
</dbReference>
<keyword evidence="1" id="KW-0560">Oxidoreductase</keyword>
<dbReference type="Pfam" id="PF12867">
    <property type="entry name" value="DinB_2"/>
    <property type="match status" value="1"/>
</dbReference>
<keyword evidence="7" id="KW-1185">Reference proteome</keyword>
<dbReference type="InterPro" id="IPR016187">
    <property type="entry name" value="CTDL_fold"/>
</dbReference>
<dbReference type="EMBL" id="AYKG01000006">
    <property type="protein sequence ID" value="ROO31279.1"/>
    <property type="molecule type" value="Genomic_DNA"/>
</dbReference>
<protein>
    <recommendedName>
        <fullName evidence="8">Ergothioneine biosynthesis protein EgtB</fullName>
    </recommendedName>
</protein>
<dbReference type="InterPro" id="IPR024775">
    <property type="entry name" value="DinB-like"/>
</dbReference>
<evidence type="ECO:0000256" key="2">
    <source>
        <dbReference type="ARBA" id="ARBA00023004"/>
    </source>
</evidence>